<evidence type="ECO:0000313" key="4">
    <source>
        <dbReference type="Proteomes" id="UP000702209"/>
    </source>
</evidence>
<dbReference type="NCBIfam" id="NF041556">
    <property type="entry name" value="tannase_B"/>
    <property type="match status" value="1"/>
</dbReference>
<dbReference type="RefSeq" id="WP_195130026.1">
    <property type="nucleotide sequence ID" value="NZ_JADLQX010000009.1"/>
</dbReference>
<dbReference type="Pfam" id="PF20434">
    <property type="entry name" value="BD-FAE"/>
    <property type="match status" value="1"/>
</dbReference>
<keyword evidence="4" id="KW-1185">Reference proteome</keyword>
<dbReference type="EMBL" id="JADLQX010000009">
    <property type="protein sequence ID" value="MBF6298732.1"/>
    <property type="molecule type" value="Genomic_DNA"/>
</dbReference>
<dbReference type="Proteomes" id="UP000702209">
    <property type="component" value="Unassembled WGS sequence"/>
</dbReference>
<evidence type="ECO:0000256" key="1">
    <source>
        <dbReference type="SAM" id="SignalP"/>
    </source>
</evidence>
<evidence type="ECO:0000259" key="2">
    <source>
        <dbReference type="Pfam" id="PF20434"/>
    </source>
</evidence>
<keyword evidence="1" id="KW-0732">Signal</keyword>
<reference evidence="3 4" key="1">
    <citation type="submission" date="2020-10" db="EMBL/GenBank/DDBJ databases">
        <title>Identification of Nocardia species via Next-generation sequencing and recognition of intraspecies genetic diversity.</title>
        <authorList>
            <person name="Li P."/>
            <person name="Li P."/>
            <person name="Lu B."/>
        </authorList>
    </citation>
    <scope>NUCLEOTIDE SEQUENCE [LARGE SCALE GENOMIC DNA]</scope>
    <source>
        <strain evidence="3 4">BJ06-0157</strain>
    </source>
</reference>
<protein>
    <submittedName>
        <fullName evidence="3">Tat pathway signal protein</fullName>
    </submittedName>
</protein>
<dbReference type="PROSITE" id="PS51257">
    <property type="entry name" value="PROKAR_LIPOPROTEIN"/>
    <property type="match status" value="1"/>
</dbReference>
<dbReference type="InterPro" id="IPR049492">
    <property type="entry name" value="BD-FAE-like_dom"/>
</dbReference>
<dbReference type="InterPro" id="IPR048124">
    <property type="entry name" value="Tannase_B"/>
</dbReference>
<feature type="chain" id="PRO_5046423502" evidence="1">
    <location>
        <begin position="22"/>
        <end position="487"/>
    </location>
</feature>
<dbReference type="SUPFAM" id="SSF53474">
    <property type="entry name" value="alpha/beta-Hydrolases"/>
    <property type="match status" value="1"/>
</dbReference>
<name>A0ABS0CQ68_9NOCA</name>
<organism evidence="3 4">
    <name type="scientific">Nocardia amamiensis</name>
    <dbReference type="NCBI Taxonomy" id="404578"/>
    <lineage>
        <taxon>Bacteria</taxon>
        <taxon>Bacillati</taxon>
        <taxon>Actinomycetota</taxon>
        <taxon>Actinomycetes</taxon>
        <taxon>Mycobacteriales</taxon>
        <taxon>Nocardiaceae</taxon>
        <taxon>Nocardia</taxon>
    </lineage>
</organism>
<feature type="domain" description="BD-FAE-like" evidence="2">
    <location>
        <begin position="160"/>
        <end position="224"/>
    </location>
</feature>
<dbReference type="Gene3D" id="3.40.50.1820">
    <property type="entry name" value="alpha/beta hydrolase"/>
    <property type="match status" value="1"/>
</dbReference>
<gene>
    <name evidence="3" type="ORF">IU459_14445</name>
</gene>
<sequence length="487" mass="52325">MQRRAMLKGCVAAAAVPIAGAACSRPADGNTVDALVFDPDGFTVETKTVATFERDKKVTYRFYRGIVYVAEPVDEAYQSLNISVPVEVDGTPVDASKAPILFSNSVGGYLSSSVTSGDGIDDGGDRSRNPDLALVAGYVVVESGARGRELVAEDGTYYGVAPAAIVDLKAAVRYLRHNSGRVPGNTDRIVTTGVSAGGALSALLGASGDSRMYDRYLDELGAADASDAVFASACYCPIADLEHADMAYEWNWGANPLGSGELDPTVSRELSRAFVDYQASLGLQGKDGFGPITADNYGRYLVRTYLEPAATAYLTDLNGAERSGYLADNTWITWAGDRAEFPWQDFLVHVGQRKKNAPAFDAFDLSSGENNLFGAGTTRARHFTPYSLRRATGDPGARLDRDLPEKITMMNPMHFLEQPNPARAEHWWIRVGTNDTDTSLTIVGNLAAGLENLGDDVDAAMYWDAGHGSNEDPEDFIEWIGKVTGYA</sequence>
<comment type="caution">
    <text evidence="3">The sequence shown here is derived from an EMBL/GenBank/DDBJ whole genome shotgun (WGS) entry which is preliminary data.</text>
</comment>
<feature type="signal peptide" evidence="1">
    <location>
        <begin position="1"/>
        <end position="21"/>
    </location>
</feature>
<evidence type="ECO:0000313" key="3">
    <source>
        <dbReference type="EMBL" id="MBF6298732.1"/>
    </source>
</evidence>
<accession>A0ABS0CQ68</accession>
<dbReference type="InterPro" id="IPR029058">
    <property type="entry name" value="AB_hydrolase_fold"/>
</dbReference>
<proteinExistence type="predicted"/>